<dbReference type="AlphaFoldDB" id="A0A1G9U3L5"/>
<dbReference type="InterPro" id="IPR029151">
    <property type="entry name" value="Sensor-like_sf"/>
</dbReference>
<dbReference type="Gene3D" id="3.30.565.10">
    <property type="entry name" value="Histidine kinase-like ATPase, C-terminal domain"/>
    <property type="match status" value="1"/>
</dbReference>
<gene>
    <name evidence="16" type="ORF">SAMN04488502_105175</name>
</gene>
<dbReference type="InterPro" id="IPR003594">
    <property type="entry name" value="HATPase_dom"/>
</dbReference>
<comment type="catalytic activity">
    <reaction evidence="1">
        <text>ATP + protein L-histidine = ADP + protein N-phospho-L-histidine.</text>
        <dbReference type="EC" id="2.7.13.3"/>
    </reaction>
</comment>
<dbReference type="STRING" id="146817.SAMN04488502_105175"/>
<evidence type="ECO:0000256" key="9">
    <source>
        <dbReference type="ARBA" id="ARBA00022777"/>
    </source>
</evidence>
<evidence type="ECO:0000256" key="5">
    <source>
        <dbReference type="ARBA" id="ARBA00022553"/>
    </source>
</evidence>
<dbReference type="RefSeq" id="WP_245698127.1">
    <property type="nucleotide sequence ID" value="NZ_FNHB01000005.1"/>
</dbReference>
<keyword evidence="7 14" id="KW-0812">Transmembrane</keyword>
<evidence type="ECO:0000256" key="7">
    <source>
        <dbReference type="ARBA" id="ARBA00022692"/>
    </source>
</evidence>
<keyword evidence="13 14" id="KW-0472">Membrane</keyword>
<feature type="transmembrane region" description="Helical" evidence="14">
    <location>
        <begin position="35"/>
        <end position="54"/>
    </location>
</feature>
<accession>A0A1G9U3L5</accession>
<dbReference type="Gene3D" id="3.30.450.20">
    <property type="entry name" value="PAS domain"/>
    <property type="match status" value="2"/>
</dbReference>
<comment type="subcellular location">
    <subcellularLocation>
        <location evidence="2">Cell membrane</location>
        <topology evidence="2">Multi-pass membrane protein</topology>
    </subcellularLocation>
</comment>
<protein>
    <recommendedName>
        <fullName evidence="3">histidine kinase</fullName>
        <ecNumber evidence="3">2.7.13.3</ecNumber>
    </recommendedName>
</protein>
<dbReference type="FunFam" id="3.30.450.20:FF:000018">
    <property type="entry name" value="Sensor histidine kinase DcuS"/>
    <property type="match status" value="1"/>
</dbReference>
<dbReference type="InterPro" id="IPR005467">
    <property type="entry name" value="His_kinase_dom"/>
</dbReference>
<dbReference type="PROSITE" id="PS50109">
    <property type="entry name" value="HIS_KIN"/>
    <property type="match status" value="1"/>
</dbReference>
<dbReference type="GO" id="GO:0000155">
    <property type="term" value="F:phosphorelay sensor kinase activity"/>
    <property type="evidence" value="ECO:0007669"/>
    <property type="project" value="InterPro"/>
</dbReference>
<keyword evidence="9 16" id="KW-0418">Kinase</keyword>
<organism evidence="16 17">
    <name type="scientific">Dendrosporobacter quercicolus</name>
    <dbReference type="NCBI Taxonomy" id="146817"/>
    <lineage>
        <taxon>Bacteria</taxon>
        <taxon>Bacillati</taxon>
        <taxon>Bacillota</taxon>
        <taxon>Negativicutes</taxon>
        <taxon>Selenomonadales</taxon>
        <taxon>Sporomusaceae</taxon>
        <taxon>Dendrosporobacter</taxon>
    </lineage>
</organism>
<dbReference type="InterPro" id="IPR039506">
    <property type="entry name" value="SPOB_a"/>
</dbReference>
<keyword evidence="8" id="KW-0547">Nucleotide-binding</keyword>
<evidence type="ECO:0000256" key="8">
    <source>
        <dbReference type="ARBA" id="ARBA00022741"/>
    </source>
</evidence>
<proteinExistence type="predicted"/>
<dbReference type="PRINTS" id="PR00344">
    <property type="entry name" value="BCTRLSENSOR"/>
</dbReference>
<dbReference type="SUPFAM" id="SSF103190">
    <property type="entry name" value="Sensory domain-like"/>
    <property type="match status" value="1"/>
</dbReference>
<dbReference type="Pfam" id="PF02518">
    <property type="entry name" value="HATPase_c"/>
    <property type="match status" value="1"/>
</dbReference>
<keyword evidence="11 14" id="KW-1133">Transmembrane helix</keyword>
<reference evidence="16 17" key="1">
    <citation type="submission" date="2016-10" db="EMBL/GenBank/DDBJ databases">
        <authorList>
            <person name="de Groot N.N."/>
        </authorList>
    </citation>
    <scope>NUCLEOTIDE SEQUENCE [LARGE SCALE GENOMIC DNA]</scope>
    <source>
        <strain evidence="16 17">DSM 1736</strain>
    </source>
</reference>
<dbReference type="InterPro" id="IPR035965">
    <property type="entry name" value="PAS-like_dom_sf"/>
</dbReference>
<evidence type="ECO:0000256" key="1">
    <source>
        <dbReference type="ARBA" id="ARBA00000085"/>
    </source>
</evidence>
<dbReference type="SUPFAM" id="SSF55785">
    <property type="entry name" value="PYP-like sensor domain (PAS domain)"/>
    <property type="match status" value="1"/>
</dbReference>
<keyword evidence="10" id="KW-0067">ATP-binding</keyword>
<dbReference type="PANTHER" id="PTHR43547:SF10">
    <property type="entry name" value="SENSOR HISTIDINE KINASE DCUS"/>
    <property type="match status" value="1"/>
</dbReference>
<evidence type="ECO:0000256" key="13">
    <source>
        <dbReference type="ARBA" id="ARBA00023136"/>
    </source>
</evidence>
<dbReference type="SUPFAM" id="SSF55874">
    <property type="entry name" value="ATPase domain of HSP90 chaperone/DNA topoisomerase II/histidine kinase"/>
    <property type="match status" value="1"/>
</dbReference>
<evidence type="ECO:0000256" key="2">
    <source>
        <dbReference type="ARBA" id="ARBA00004651"/>
    </source>
</evidence>
<dbReference type="SMART" id="SM00387">
    <property type="entry name" value="HATPase_c"/>
    <property type="match status" value="1"/>
</dbReference>
<name>A0A1G9U3L5_9FIRM</name>
<dbReference type="Proteomes" id="UP000214880">
    <property type="component" value="Unassembled WGS sequence"/>
</dbReference>
<evidence type="ECO:0000256" key="4">
    <source>
        <dbReference type="ARBA" id="ARBA00022475"/>
    </source>
</evidence>
<dbReference type="Gene3D" id="1.10.287.130">
    <property type="match status" value="1"/>
</dbReference>
<feature type="domain" description="Histidine kinase" evidence="15">
    <location>
        <begin position="359"/>
        <end position="551"/>
    </location>
</feature>
<dbReference type="InterPro" id="IPR004358">
    <property type="entry name" value="Sig_transdc_His_kin-like_C"/>
</dbReference>
<keyword evidence="17" id="KW-1185">Reference proteome</keyword>
<dbReference type="InterPro" id="IPR036890">
    <property type="entry name" value="HATPase_C_sf"/>
</dbReference>
<keyword evidence="12" id="KW-0902">Two-component regulatory system</keyword>
<evidence type="ECO:0000256" key="11">
    <source>
        <dbReference type="ARBA" id="ARBA00022989"/>
    </source>
</evidence>
<dbReference type="InterPro" id="IPR016120">
    <property type="entry name" value="Sig_transdc_His_kin_SpoOB"/>
</dbReference>
<sequence length="556" mass="60931">MKRSSIAGDERMAVKISFRFNLLQSRIKVRLQTKIIVLVCGVVAVVLIVTGLLISRSMASQVRDSMGRQAMSVARFMAQSPLIIEGLTGVRDSADIQQYASINEKQANVQFIVVFDMNGVRKSHPNQELVGQIIAGGDERPALAGNEYLSEAHGTMGHSLRAFTPVYGPDGRQVGVVLVGILMQYVQDAVAHAQMILLVAMVVGMAVGTLGALLLARETKGVLFGLEPAVIAKQLEERSVMLQSVREGIMAIDRNGTITLLNEEGKRLLRLGGAGVNPLGRPVNEFVPDNGLMEVIHSGKVELNREQEIFGVSVLVNQIPLMVNGKIVGAMTTFRDKTEVKQLAEELTGVRDYVDALRSQAHEFMNRLHVILGLVQLEEYDLLSSYIQRIASDHQAEVSYVGRLIRNPVLAGFVLSKLSLARERNIVMQLSDDSFLPEARQEDITHKLVTIIGNLIENAFDAVANSPRREVGLTLKYKAGRLSIEVRDTGPGISPELSERIFEMGVSNKADERGFGLYLVKLNVDSMAGQISFARTEDQQTVFRISVPYESGGELG</sequence>
<keyword evidence="4" id="KW-1003">Cell membrane</keyword>
<evidence type="ECO:0000256" key="12">
    <source>
        <dbReference type="ARBA" id="ARBA00023012"/>
    </source>
</evidence>
<dbReference type="Pfam" id="PF14689">
    <property type="entry name" value="SPOB_a"/>
    <property type="match status" value="1"/>
</dbReference>
<dbReference type="GO" id="GO:0006355">
    <property type="term" value="P:regulation of DNA-templated transcription"/>
    <property type="evidence" value="ECO:0007669"/>
    <property type="project" value="InterPro"/>
</dbReference>
<feature type="transmembrane region" description="Helical" evidence="14">
    <location>
        <begin position="195"/>
        <end position="216"/>
    </location>
</feature>
<evidence type="ECO:0000256" key="6">
    <source>
        <dbReference type="ARBA" id="ARBA00022679"/>
    </source>
</evidence>
<evidence type="ECO:0000256" key="14">
    <source>
        <dbReference type="SAM" id="Phobius"/>
    </source>
</evidence>
<dbReference type="PANTHER" id="PTHR43547">
    <property type="entry name" value="TWO-COMPONENT HISTIDINE KINASE"/>
    <property type="match status" value="1"/>
</dbReference>
<dbReference type="GO" id="GO:0005524">
    <property type="term" value="F:ATP binding"/>
    <property type="evidence" value="ECO:0007669"/>
    <property type="project" value="UniProtKB-KW"/>
</dbReference>
<evidence type="ECO:0000313" key="17">
    <source>
        <dbReference type="Proteomes" id="UP000214880"/>
    </source>
</evidence>
<dbReference type="InterPro" id="IPR033463">
    <property type="entry name" value="sCache_3"/>
</dbReference>
<keyword evidence="6" id="KW-0808">Transferase</keyword>
<dbReference type="InterPro" id="IPR013767">
    <property type="entry name" value="PAS_fold"/>
</dbReference>
<dbReference type="FunFam" id="1.10.287.130:FF:000011">
    <property type="entry name" value="Sensor histidine kinase DcuS"/>
    <property type="match status" value="1"/>
</dbReference>
<keyword evidence="5" id="KW-0597">Phosphoprotein</keyword>
<evidence type="ECO:0000256" key="3">
    <source>
        <dbReference type="ARBA" id="ARBA00012438"/>
    </source>
</evidence>
<dbReference type="GO" id="GO:0005886">
    <property type="term" value="C:plasma membrane"/>
    <property type="evidence" value="ECO:0007669"/>
    <property type="project" value="UniProtKB-SubCell"/>
</dbReference>
<dbReference type="EC" id="2.7.13.3" evidence="3"/>
<evidence type="ECO:0000256" key="10">
    <source>
        <dbReference type="ARBA" id="ARBA00022840"/>
    </source>
</evidence>
<dbReference type="Pfam" id="PF00989">
    <property type="entry name" value="PAS"/>
    <property type="match status" value="1"/>
</dbReference>
<evidence type="ECO:0000259" key="15">
    <source>
        <dbReference type="PROSITE" id="PS50109"/>
    </source>
</evidence>
<evidence type="ECO:0000313" key="16">
    <source>
        <dbReference type="EMBL" id="SDM54472.1"/>
    </source>
</evidence>
<dbReference type="NCBIfam" id="NF008298">
    <property type="entry name" value="PRK11086.1"/>
    <property type="match status" value="1"/>
</dbReference>
<dbReference type="SUPFAM" id="SSF55890">
    <property type="entry name" value="Sporulation response regulatory protein Spo0B"/>
    <property type="match status" value="1"/>
</dbReference>
<dbReference type="EMBL" id="FNHB01000005">
    <property type="protein sequence ID" value="SDM54472.1"/>
    <property type="molecule type" value="Genomic_DNA"/>
</dbReference>
<dbReference type="Pfam" id="PF17203">
    <property type="entry name" value="sCache_3_2"/>
    <property type="match status" value="1"/>
</dbReference>